<dbReference type="EnsemblPlants" id="OBART12G14480.1">
    <property type="protein sequence ID" value="OBART12G14480.1"/>
    <property type="gene ID" value="OBART12G14480"/>
</dbReference>
<dbReference type="PANTHER" id="PTHR36776:SF1">
    <property type="entry name" value="EXPRESSED PROTEIN"/>
    <property type="match status" value="1"/>
</dbReference>
<reference evidence="2" key="2">
    <citation type="submission" date="2015-03" db="UniProtKB">
        <authorList>
            <consortium name="EnsemblPlants"/>
        </authorList>
    </citation>
    <scope>IDENTIFICATION</scope>
</reference>
<evidence type="ECO:0000256" key="1">
    <source>
        <dbReference type="SAM" id="MobiDB-lite"/>
    </source>
</evidence>
<feature type="region of interest" description="Disordered" evidence="1">
    <location>
        <begin position="44"/>
        <end position="67"/>
    </location>
</feature>
<evidence type="ECO:0000313" key="2">
    <source>
        <dbReference type="EnsemblPlants" id="OBART12G14480.1"/>
    </source>
</evidence>
<name>A0A0D3HVA3_9ORYZ</name>
<dbReference type="PANTHER" id="PTHR36776">
    <property type="entry name" value="EXPRESSED PROTEIN"/>
    <property type="match status" value="1"/>
</dbReference>
<protein>
    <submittedName>
        <fullName evidence="2">Uncharacterized protein</fullName>
    </submittedName>
</protein>
<dbReference type="eggNOG" id="ENOG502S1XK">
    <property type="taxonomic scope" value="Eukaryota"/>
</dbReference>
<proteinExistence type="predicted"/>
<dbReference type="STRING" id="65489.A0A0D3HVA3"/>
<dbReference type="HOGENOM" id="CLU_115618_1_0_1"/>
<dbReference type="Gramene" id="OBART12G14480.1">
    <property type="protein sequence ID" value="OBART12G14480.1"/>
    <property type="gene ID" value="OBART12G14480"/>
</dbReference>
<organism evidence="2">
    <name type="scientific">Oryza barthii</name>
    <dbReference type="NCBI Taxonomy" id="65489"/>
    <lineage>
        <taxon>Eukaryota</taxon>
        <taxon>Viridiplantae</taxon>
        <taxon>Streptophyta</taxon>
        <taxon>Embryophyta</taxon>
        <taxon>Tracheophyta</taxon>
        <taxon>Spermatophyta</taxon>
        <taxon>Magnoliopsida</taxon>
        <taxon>Liliopsida</taxon>
        <taxon>Poales</taxon>
        <taxon>Poaceae</taxon>
        <taxon>BOP clade</taxon>
        <taxon>Oryzoideae</taxon>
        <taxon>Oryzeae</taxon>
        <taxon>Oryzinae</taxon>
        <taxon>Oryza</taxon>
    </lineage>
</organism>
<evidence type="ECO:0000313" key="3">
    <source>
        <dbReference type="Proteomes" id="UP000026960"/>
    </source>
</evidence>
<dbReference type="PaxDb" id="65489-OBART12G14480.1"/>
<keyword evidence="3" id="KW-1185">Reference proteome</keyword>
<sequence length="178" mass="19007">MSSSTSVLSPLLAHAHGRASPTSRAQPLIASRLNLAGFSASSPRRILPAPRASGGGGGGEEEDSRVQELRVPGSWLTPAGAAQESEWLRETLHKWLDDEYCPEPANVDISNTAARSFYESLTAKESDLGEILLKMVGDLQKLSYKESFHGAFSAANAAVSLCAWAGALLRKLKDDVIM</sequence>
<accession>A0A0D3HVA3</accession>
<dbReference type="Proteomes" id="UP000026960">
    <property type="component" value="Chromosome 12"/>
</dbReference>
<dbReference type="AlphaFoldDB" id="A0A0D3HVA3"/>
<reference evidence="2" key="1">
    <citation type="journal article" date="2009" name="Rice">
        <title>De Novo Next Generation Sequencing of Plant Genomes.</title>
        <authorList>
            <person name="Rounsley S."/>
            <person name="Marri P.R."/>
            <person name="Yu Y."/>
            <person name="He R."/>
            <person name="Sisneros N."/>
            <person name="Goicoechea J.L."/>
            <person name="Lee S.J."/>
            <person name="Angelova A."/>
            <person name="Kudrna D."/>
            <person name="Luo M."/>
            <person name="Affourtit J."/>
            <person name="Desany B."/>
            <person name="Knight J."/>
            <person name="Niazi F."/>
            <person name="Egholm M."/>
            <person name="Wing R.A."/>
        </authorList>
    </citation>
    <scope>NUCLEOTIDE SEQUENCE [LARGE SCALE GENOMIC DNA]</scope>
    <source>
        <strain evidence="2">cv. IRGC 105608</strain>
    </source>
</reference>